<comment type="pathway">
    <text evidence="7">Amino-acid degradation; L-histidine degradation into L-glutamate; N-formimidoyl-L-glutamate from L-histidine: step 3/3.</text>
</comment>
<dbReference type="RefSeq" id="WP_107242202.1">
    <property type="nucleotide sequence ID" value="NZ_PYMJ01000006.1"/>
</dbReference>
<feature type="binding site" evidence="7">
    <location>
        <position position="78"/>
    </location>
    <ligand>
        <name>Zn(2+)</name>
        <dbReference type="ChEBI" id="CHEBI:29105"/>
    </ligand>
</feature>
<comment type="catalytic activity">
    <reaction evidence="7">
        <text>4-imidazolone-5-propanoate + H2O = N-formimidoyl-L-glutamate</text>
        <dbReference type="Rhea" id="RHEA:23660"/>
        <dbReference type="ChEBI" id="CHEBI:15377"/>
        <dbReference type="ChEBI" id="CHEBI:58928"/>
        <dbReference type="ChEBI" id="CHEBI:77893"/>
        <dbReference type="EC" id="3.5.2.7"/>
    </reaction>
</comment>
<organism evidence="9 10">
    <name type="scientific">Photobacterium frigidiphilum</name>
    <dbReference type="NCBI Taxonomy" id="264736"/>
    <lineage>
        <taxon>Bacteria</taxon>
        <taxon>Pseudomonadati</taxon>
        <taxon>Pseudomonadota</taxon>
        <taxon>Gammaproteobacteria</taxon>
        <taxon>Vibrionales</taxon>
        <taxon>Vibrionaceae</taxon>
        <taxon>Photobacterium</taxon>
    </lineage>
</organism>
<dbReference type="GO" id="GO:0005737">
    <property type="term" value="C:cytoplasm"/>
    <property type="evidence" value="ECO:0007669"/>
    <property type="project" value="UniProtKB-SubCell"/>
</dbReference>
<evidence type="ECO:0000256" key="6">
    <source>
        <dbReference type="ARBA" id="ARBA00023004"/>
    </source>
</evidence>
<feature type="binding site" evidence="7">
    <location>
        <position position="328"/>
    </location>
    <ligand>
        <name>4-imidazolone-5-propanoate</name>
        <dbReference type="ChEBI" id="CHEBI:77893"/>
    </ligand>
</feature>
<dbReference type="Proteomes" id="UP000240987">
    <property type="component" value="Unassembled WGS sequence"/>
</dbReference>
<dbReference type="SUPFAM" id="SSF51338">
    <property type="entry name" value="Composite domain of metallo-dependent hydrolases"/>
    <property type="match status" value="1"/>
</dbReference>
<comment type="similarity">
    <text evidence="7">Belongs to the metallo-dependent hydrolases superfamily. HutI family.</text>
</comment>
<feature type="binding site" evidence="7">
    <location>
        <position position="323"/>
    </location>
    <ligand>
        <name>Zn(2+)</name>
        <dbReference type="ChEBI" id="CHEBI:29105"/>
    </ligand>
</feature>
<feature type="binding site" evidence="7">
    <location>
        <position position="325"/>
    </location>
    <ligand>
        <name>N-formimidoyl-L-glutamate</name>
        <dbReference type="ChEBI" id="CHEBI:58928"/>
    </ligand>
</feature>
<comment type="cofactor">
    <cofactor evidence="7">
        <name>Zn(2+)</name>
        <dbReference type="ChEBI" id="CHEBI:29105"/>
    </cofactor>
    <cofactor evidence="7">
        <name>Fe(3+)</name>
        <dbReference type="ChEBI" id="CHEBI:29034"/>
    </cofactor>
    <text evidence="7">Binds 1 zinc or iron ion per subunit.</text>
</comment>
<evidence type="ECO:0000313" key="9">
    <source>
        <dbReference type="EMBL" id="PSU49409.1"/>
    </source>
</evidence>
<dbReference type="InterPro" id="IPR011059">
    <property type="entry name" value="Metal-dep_hydrolase_composite"/>
</dbReference>
<evidence type="ECO:0000256" key="4">
    <source>
        <dbReference type="ARBA" id="ARBA00022808"/>
    </source>
</evidence>
<dbReference type="GO" id="GO:0019556">
    <property type="term" value="P:L-histidine catabolic process to glutamate and formamide"/>
    <property type="evidence" value="ECO:0007669"/>
    <property type="project" value="UniProtKB-UniRule"/>
</dbReference>
<dbReference type="CDD" id="cd01296">
    <property type="entry name" value="Imidazolone-5PH"/>
    <property type="match status" value="1"/>
</dbReference>
<dbReference type="GO" id="GO:0019557">
    <property type="term" value="P:L-histidine catabolic process to glutamate and formate"/>
    <property type="evidence" value="ECO:0007669"/>
    <property type="project" value="UniProtKB-UniPathway"/>
</dbReference>
<dbReference type="SUPFAM" id="SSF51556">
    <property type="entry name" value="Metallo-dependent hydrolases"/>
    <property type="match status" value="1"/>
</dbReference>
<reference evidence="9 10" key="1">
    <citation type="submission" date="2018-01" db="EMBL/GenBank/DDBJ databases">
        <title>Whole genome sequencing of Histamine producing bacteria.</title>
        <authorList>
            <person name="Butler K."/>
        </authorList>
    </citation>
    <scope>NUCLEOTIDE SEQUENCE [LARGE SCALE GENOMIC DNA]</scope>
    <source>
        <strain evidence="9 10">JCM 12947</strain>
    </source>
</reference>
<evidence type="ECO:0000256" key="1">
    <source>
        <dbReference type="ARBA" id="ARBA00012864"/>
    </source>
</evidence>
<dbReference type="GO" id="GO:0008270">
    <property type="term" value="F:zinc ion binding"/>
    <property type="evidence" value="ECO:0007669"/>
    <property type="project" value="UniProtKB-UniRule"/>
</dbReference>
<keyword evidence="3 7" id="KW-0378">Hydrolase</keyword>
<feature type="binding site" evidence="7">
    <location>
        <position position="150"/>
    </location>
    <ligand>
        <name>N-formimidoyl-L-glutamate</name>
        <dbReference type="ChEBI" id="CHEBI:58928"/>
    </ligand>
</feature>
<comment type="subcellular location">
    <subcellularLocation>
        <location evidence="7">Cytoplasm</location>
    </subcellularLocation>
</comment>
<protein>
    <recommendedName>
        <fullName evidence="1 7">Imidazolonepropionase</fullName>
        <ecNumber evidence="1 7">3.5.2.7</ecNumber>
    </recommendedName>
    <alternativeName>
        <fullName evidence="7">Imidazolone-5-propionate hydrolase</fullName>
    </alternativeName>
</protein>
<feature type="binding site" evidence="7">
    <location>
        <position position="248"/>
    </location>
    <ligand>
        <name>Fe(3+)</name>
        <dbReference type="ChEBI" id="CHEBI:29034"/>
    </ligand>
</feature>
<keyword evidence="10" id="KW-1185">Reference proteome</keyword>
<sequence>MERVLTNLRLVTLSSETSADNNGYQIIEDGMVGITNGKIMFVGSASDSPLACHNDLHGHPDVIDCGNALVTPGLIDCHTHLVFAGNRANEFEQRLTGMPYEEIAKRGGGIISTVQATREATEDELYQLAIKRLNGLKRDGVTTIEIKSGYGLTLDDELKMLRVARRIGDMPDIKVSTTLLAAHAVPPEYKNRADDYIEYVCQHIIPAAVEQGLADYVDVFCEGIGFSTQQCQRVFETAKHYGLGIKGHTEQLSNLGGSALAARMGATSVDHIEYLDLDGVAALAANNTVATLLPGAYYFLRETQRPPIEHLRKLQVPMAISTDFNPGTSPIASLRTMMNMACTFFRLTPEECLRGVTCNAAQALGLEASRGKINVGMEADLALWDIDTPAELSYRLGVPDLIARIVDGEIFYAK</sequence>
<dbReference type="PANTHER" id="PTHR42752">
    <property type="entry name" value="IMIDAZOLONEPROPIONASE"/>
    <property type="match status" value="1"/>
</dbReference>
<evidence type="ECO:0000259" key="8">
    <source>
        <dbReference type="Pfam" id="PF01979"/>
    </source>
</evidence>
<name>A0A2T3JK80_9GAMM</name>
<comment type="caution">
    <text evidence="9">The sequence shown here is derived from an EMBL/GenBank/DDBJ whole genome shotgun (WGS) entry which is preliminary data.</text>
</comment>
<dbReference type="HAMAP" id="MF_00372">
    <property type="entry name" value="HutI"/>
    <property type="match status" value="1"/>
</dbReference>
<dbReference type="NCBIfam" id="TIGR01224">
    <property type="entry name" value="hutI"/>
    <property type="match status" value="1"/>
</dbReference>
<accession>A0A2T3JK80</accession>
<evidence type="ECO:0000256" key="2">
    <source>
        <dbReference type="ARBA" id="ARBA00022723"/>
    </source>
</evidence>
<dbReference type="EMBL" id="PYMJ01000006">
    <property type="protein sequence ID" value="PSU49409.1"/>
    <property type="molecule type" value="Genomic_DNA"/>
</dbReference>
<dbReference type="AlphaFoldDB" id="A0A2T3JK80"/>
<dbReference type="UniPathway" id="UPA00379">
    <property type="reaction ID" value="UER00551"/>
</dbReference>
<dbReference type="GO" id="GO:0050480">
    <property type="term" value="F:imidazolonepropionase activity"/>
    <property type="evidence" value="ECO:0007669"/>
    <property type="project" value="UniProtKB-UniRule"/>
</dbReference>
<dbReference type="PANTHER" id="PTHR42752:SF1">
    <property type="entry name" value="IMIDAZOLONEPROPIONASE-RELATED"/>
    <property type="match status" value="1"/>
</dbReference>
<proteinExistence type="inferred from homology"/>
<dbReference type="Pfam" id="PF01979">
    <property type="entry name" value="Amidohydro_1"/>
    <property type="match status" value="1"/>
</dbReference>
<feature type="domain" description="Amidohydrolase-related" evidence="8">
    <location>
        <begin position="69"/>
        <end position="393"/>
    </location>
</feature>
<keyword evidence="7" id="KW-0963">Cytoplasm</keyword>
<feature type="binding site" evidence="7">
    <location>
        <position position="80"/>
    </location>
    <ligand>
        <name>Zn(2+)</name>
        <dbReference type="ChEBI" id="CHEBI:29105"/>
    </ligand>
</feature>
<dbReference type="Gene3D" id="2.30.40.10">
    <property type="entry name" value="Urease, subunit C, domain 1"/>
    <property type="match status" value="1"/>
</dbReference>
<keyword evidence="4 7" id="KW-0369">Histidine metabolism</keyword>
<dbReference type="InterPro" id="IPR005920">
    <property type="entry name" value="HutI"/>
</dbReference>
<feature type="binding site" evidence="7">
    <location>
        <position position="248"/>
    </location>
    <ligand>
        <name>Zn(2+)</name>
        <dbReference type="ChEBI" id="CHEBI:29105"/>
    </ligand>
</feature>
<evidence type="ECO:0000256" key="7">
    <source>
        <dbReference type="HAMAP-Rule" id="MF_00372"/>
    </source>
</evidence>
<dbReference type="GO" id="GO:0005506">
    <property type="term" value="F:iron ion binding"/>
    <property type="evidence" value="ECO:0007669"/>
    <property type="project" value="UniProtKB-UniRule"/>
</dbReference>
<feature type="binding site" evidence="7">
    <location>
        <position position="323"/>
    </location>
    <ligand>
        <name>Fe(3+)</name>
        <dbReference type="ChEBI" id="CHEBI:29034"/>
    </ligand>
</feature>
<keyword evidence="5 7" id="KW-0862">Zinc</keyword>
<comment type="function">
    <text evidence="7">Catalyzes the hydrolytic cleavage of the carbon-nitrogen bond in imidazolone-5-propanoate to yield N-formimidoyl-L-glutamate. It is the third step in the universal histidine degradation pathway.</text>
</comment>
<keyword evidence="6 7" id="KW-0408">Iron</keyword>
<feature type="binding site" evidence="7">
    <location>
        <position position="80"/>
    </location>
    <ligand>
        <name>Fe(3+)</name>
        <dbReference type="ChEBI" id="CHEBI:29034"/>
    </ligand>
</feature>
<evidence type="ECO:0000313" key="10">
    <source>
        <dbReference type="Proteomes" id="UP000240987"/>
    </source>
</evidence>
<keyword evidence="2 7" id="KW-0479">Metal-binding</keyword>
<dbReference type="OrthoDB" id="9776455at2"/>
<dbReference type="InterPro" id="IPR006680">
    <property type="entry name" value="Amidohydro-rel"/>
</dbReference>
<dbReference type="FunFam" id="3.20.20.140:FF:000007">
    <property type="entry name" value="Imidazolonepropionase"/>
    <property type="match status" value="1"/>
</dbReference>
<feature type="binding site" evidence="7">
    <location>
        <position position="78"/>
    </location>
    <ligand>
        <name>Fe(3+)</name>
        <dbReference type="ChEBI" id="CHEBI:29034"/>
    </ligand>
</feature>
<gene>
    <name evidence="7" type="primary">hutI</name>
    <name evidence="9" type="ORF">C9J12_07915</name>
</gene>
<feature type="binding site" evidence="7">
    <location>
        <position position="183"/>
    </location>
    <ligand>
        <name>4-imidazolone-5-propanoate</name>
        <dbReference type="ChEBI" id="CHEBI:77893"/>
    </ligand>
</feature>
<dbReference type="Gene3D" id="3.20.20.140">
    <property type="entry name" value="Metal-dependent hydrolases"/>
    <property type="match status" value="1"/>
</dbReference>
<feature type="binding site" evidence="7">
    <location>
        <position position="251"/>
    </location>
    <ligand>
        <name>4-imidazolone-5-propanoate</name>
        <dbReference type="ChEBI" id="CHEBI:77893"/>
    </ligand>
</feature>
<feature type="binding site" evidence="7">
    <location>
        <position position="327"/>
    </location>
    <ligand>
        <name>N-formimidoyl-L-glutamate</name>
        <dbReference type="ChEBI" id="CHEBI:58928"/>
    </ligand>
</feature>
<dbReference type="InterPro" id="IPR032466">
    <property type="entry name" value="Metal_Hydrolase"/>
</dbReference>
<feature type="binding site" evidence="7">
    <location>
        <position position="87"/>
    </location>
    <ligand>
        <name>4-imidazolone-5-propanoate</name>
        <dbReference type="ChEBI" id="CHEBI:77893"/>
    </ligand>
</feature>
<dbReference type="EC" id="3.5.2.7" evidence="1 7"/>
<evidence type="ECO:0000256" key="3">
    <source>
        <dbReference type="ARBA" id="ARBA00022801"/>
    </source>
</evidence>
<evidence type="ECO:0000256" key="5">
    <source>
        <dbReference type="ARBA" id="ARBA00022833"/>
    </source>
</evidence>
<feature type="binding site" evidence="7">
    <location>
        <position position="150"/>
    </location>
    <ligand>
        <name>4-imidazolone-5-propanoate</name>
        <dbReference type="ChEBI" id="CHEBI:77893"/>
    </ligand>
</feature>